<accession>A0A4Y2B6Y7</accession>
<evidence type="ECO:0000313" key="2">
    <source>
        <dbReference type="EMBL" id="GBL86811.1"/>
    </source>
</evidence>
<proteinExistence type="predicted"/>
<dbReference type="AlphaFoldDB" id="A0A4Y2B6Y7"/>
<evidence type="ECO:0000313" key="4">
    <source>
        <dbReference type="Proteomes" id="UP000499080"/>
    </source>
</evidence>
<organism evidence="3 4">
    <name type="scientific">Araneus ventricosus</name>
    <name type="common">Orbweaver spider</name>
    <name type="synonym">Epeira ventricosa</name>
    <dbReference type="NCBI Taxonomy" id="182803"/>
    <lineage>
        <taxon>Eukaryota</taxon>
        <taxon>Metazoa</taxon>
        <taxon>Ecdysozoa</taxon>
        <taxon>Arthropoda</taxon>
        <taxon>Chelicerata</taxon>
        <taxon>Arachnida</taxon>
        <taxon>Araneae</taxon>
        <taxon>Araneomorphae</taxon>
        <taxon>Entelegynae</taxon>
        <taxon>Araneoidea</taxon>
        <taxon>Araneidae</taxon>
        <taxon>Araneus</taxon>
    </lineage>
</organism>
<reference evidence="3 4" key="1">
    <citation type="journal article" date="2019" name="Sci. Rep.">
        <title>Orb-weaving spider Araneus ventricosus genome elucidates the spidroin gene catalogue.</title>
        <authorList>
            <person name="Kono N."/>
            <person name="Nakamura H."/>
            <person name="Ohtoshi R."/>
            <person name="Moran D.A.P."/>
            <person name="Shinohara A."/>
            <person name="Yoshida Y."/>
            <person name="Fujiwara M."/>
            <person name="Mori M."/>
            <person name="Tomita M."/>
            <person name="Arakawa K."/>
        </authorList>
    </citation>
    <scope>NUCLEOTIDE SEQUENCE [LARGE SCALE GENOMIC DNA]</scope>
</reference>
<sequence>GKDGFVVRSRNPILSKNYRGKGSGAREIRRCQSPSSGVAGKLGERYAVSGSNLDSKLQGQFQNNTRVAAKWL</sequence>
<feature type="region of interest" description="Disordered" evidence="1">
    <location>
        <begin position="16"/>
        <end position="36"/>
    </location>
</feature>
<name>A0A4Y2B6Y7_ARAVE</name>
<dbReference type="Proteomes" id="UP000499080">
    <property type="component" value="Unassembled WGS sequence"/>
</dbReference>
<dbReference type="EMBL" id="BGPR01158533">
    <property type="protein sequence ID" value="GBL86811.1"/>
    <property type="molecule type" value="Genomic_DNA"/>
</dbReference>
<dbReference type="EMBL" id="BGPR01158536">
    <property type="protein sequence ID" value="GBL86824.1"/>
    <property type="molecule type" value="Genomic_DNA"/>
</dbReference>
<feature type="non-terminal residue" evidence="3">
    <location>
        <position position="1"/>
    </location>
</feature>
<evidence type="ECO:0000313" key="3">
    <source>
        <dbReference type="EMBL" id="GBL86824.1"/>
    </source>
</evidence>
<gene>
    <name evidence="2" type="ORF">AVEN_240897_1</name>
    <name evidence="3" type="ORF">AVEN_8582_1</name>
</gene>
<keyword evidence="4" id="KW-1185">Reference proteome</keyword>
<protein>
    <submittedName>
        <fullName evidence="3">Uncharacterized protein</fullName>
    </submittedName>
</protein>
<comment type="caution">
    <text evidence="3">The sequence shown here is derived from an EMBL/GenBank/DDBJ whole genome shotgun (WGS) entry which is preliminary data.</text>
</comment>
<evidence type="ECO:0000256" key="1">
    <source>
        <dbReference type="SAM" id="MobiDB-lite"/>
    </source>
</evidence>